<dbReference type="EMBL" id="LXQA010078359">
    <property type="protein sequence ID" value="MCI10983.1"/>
    <property type="molecule type" value="Genomic_DNA"/>
</dbReference>
<keyword evidence="3" id="KW-1185">Reference proteome</keyword>
<dbReference type="PANTHER" id="PTHR33223:SF6">
    <property type="entry name" value="CCHC-TYPE DOMAIN-CONTAINING PROTEIN"/>
    <property type="match status" value="1"/>
</dbReference>
<dbReference type="PANTHER" id="PTHR33223">
    <property type="entry name" value="CCHC-TYPE DOMAIN-CONTAINING PROTEIN"/>
    <property type="match status" value="1"/>
</dbReference>
<comment type="caution">
    <text evidence="2">The sequence shown here is derived from an EMBL/GenBank/DDBJ whole genome shotgun (WGS) entry which is preliminary data.</text>
</comment>
<dbReference type="AlphaFoldDB" id="A0A392PFU9"/>
<organism evidence="2 3">
    <name type="scientific">Trifolium medium</name>
    <dbReference type="NCBI Taxonomy" id="97028"/>
    <lineage>
        <taxon>Eukaryota</taxon>
        <taxon>Viridiplantae</taxon>
        <taxon>Streptophyta</taxon>
        <taxon>Embryophyta</taxon>
        <taxon>Tracheophyta</taxon>
        <taxon>Spermatophyta</taxon>
        <taxon>Magnoliopsida</taxon>
        <taxon>eudicotyledons</taxon>
        <taxon>Gunneridae</taxon>
        <taxon>Pentapetalae</taxon>
        <taxon>rosids</taxon>
        <taxon>fabids</taxon>
        <taxon>Fabales</taxon>
        <taxon>Fabaceae</taxon>
        <taxon>Papilionoideae</taxon>
        <taxon>50 kb inversion clade</taxon>
        <taxon>NPAAA clade</taxon>
        <taxon>Hologalegina</taxon>
        <taxon>IRL clade</taxon>
        <taxon>Trifolieae</taxon>
        <taxon>Trifolium</taxon>
    </lineage>
</organism>
<feature type="region of interest" description="Disordered" evidence="1">
    <location>
        <begin position="32"/>
        <end position="78"/>
    </location>
</feature>
<feature type="non-terminal residue" evidence="2">
    <location>
        <position position="1"/>
    </location>
</feature>
<sequence>TSSGPLRFDPEIERTARANRKAVRLAKEDARLARLEQETLEEEEASSYDSEEDLIEMAEANPPPPPPPRRTLGDYGMQNNGEIANLGFQPVNPVAFDIKNSVISALKEDQYSGAESQCSNLHLSHFYEACDYTDPPRVSELDKRLRLFKFSLTGRAKDWLDTIPPNTINTWRELERK</sequence>
<dbReference type="Proteomes" id="UP000265520">
    <property type="component" value="Unassembled WGS sequence"/>
</dbReference>
<proteinExistence type="predicted"/>
<evidence type="ECO:0000256" key="1">
    <source>
        <dbReference type="SAM" id="MobiDB-lite"/>
    </source>
</evidence>
<evidence type="ECO:0000313" key="3">
    <source>
        <dbReference type="Proteomes" id="UP000265520"/>
    </source>
</evidence>
<feature type="compositionally biased region" description="Acidic residues" evidence="1">
    <location>
        <begin position="38"/>
        <end position="56"/>
    </location>
</feature>
<reference evidence="2 3" key="1">
    <citation type="journal article" date="2018" name="Front. Plant Sci.">
        <title>Red Clover (Trifolium pratense) and Zigzag Clover (T. medium) - A Picture of Genomic Similarities and Differences.</title>
        <authorList>
            <person name="Dluhosova J."/>
            <person name="Istvanek J."/>
            <person name="Nedelnik J."/>
            <person name="Repkova J."/>
        </authorList>
    </citation>
    <scope>NUCLEOTIDE SEQUENCE [LARGE SCALE GENOMIC DNA]</scope>
    <source>
        <strain evidence="3">cv. 10/8</strain>
        <tissue evidence="2">Leaf</tissue>
    </source>
</reference>
<name>A0A392PFU9_9FABA</name>
<protein>
    <submittedName>
        <fullName evidence="2">Putative athila retroelement ORF1 protein</fullName>
    </submittedName>
</protein>
<accession>A0A392PFU9</accession>
<feature type="non-terminal residue" evidence="2">
    <location>
        <position position="177"/>
    </location>
</feature>
<evidence type="ECO:0000313" key="2">
    <source>
        <dbReference type="EMBL" id="MCI10983.1"/>
    </source>
</evidence>